<protein>
    <submittedName>
        <fullName evidence="1">Uncharacterized protein</fullName>
    </submittedName>
</protein>
<sequence>MNTQQQRLSSRNVQVHGAALAADATTAAWGNNQRRASNKRYTRQQPGVAVTQQGQLLVLRQNIKRDCST</sequence>
<gene>
    <name evidence="1" type="ORF">Acr_07g0012080</name>
</gene>
<comment type="caution">
    <text evidence="1">The sequence shown here is derived from an EMBL/GenBank/DDBJ whole genome shotgun (WGS) entry which is preliminary data.</text>
</comment>
<evidence type="ECO:0000313" key="2">
    <source>
        <dbReference type="Proteomes" id="UP000585474"/>
    </source>
</evidence>
<name>A0A7J0EX76_9ERIC</name>
<dbReference type="AlphaFoldDB" id="A0A7J0EX76"/>
<dbReference type="EMBL" id="BJWL01000007">
    <property type="protein sequence ID" value="GFY91012.1"/>
    <property type="molecule type" value="Genomic_DNA"/>
</dbReference>
<evidence type="ECO:0000313" key="1">
    <source>
        <dbReference type="EMBL" id="GFY91012.1"/>
    </source>
</evidence>
<organism evidence="1 2">
    <name type="scientific">Actinidia rufa</name>
    <dbReference type="NCBI Taxonomy" id="165716"/>
    <lineage>
        <taxon>Eukaryota</taxon>
        <taxon>Viridiplantae</taxon>
        <taxon>Streptophyta</taxon>
        <taxon>Embryophyta</taxon>
        <taxon>Tracheophyta</taxon>
        <taxon>Spermatophyta</taxon>
        <taxon>Magnoliopsida</taxon>
        <taxon>eudicotyledons</taxon>
        <taxon>Gunneridae</taxon>
        <taxon>Pentapetalae</taxon>
        <taxon>asterids</taxon>
        <taxon>Ericales</taxon>
        <taxon>Actinidiaceae</taxon>
        <taxon>Actinidia</taxon>
    </lineage>
</organism>
<reference evidence="1 2" key="1">
    <citation type="submission" date="2019-07" db="EMBL/GenBank/DDBJ databases">
        <title>De Novo Assembly of kiwifruit Actinidia rufa.</title>
        <authorList>
            <person name="Sugita-Konishi S."/>
            <person name="Sato K."/>
            <person name="Mori E."/>
            <person name="Abe Y."/>
            <person name="Kisaki G."/>
            <person name="Hamano K."/>
            <person name="Suezawa K."/>
            <person name="Otani M."/>
            <person name="Fukuda T."/>
            <person name="Manabe T."/>
            <person name="Gomi K."/>
            <person name="Tabuchi M."/>
            <person name="Akimitsu K."/>
            <person name="Kataoka I."/>
        </authorList>
    </citation>
    <scope>NUCLEOTIDE SEQUENCE [LARGE SCALE GENOMIC DNA]</scope>
    <source>
        <strain evidence="2">cv. Fuchu</strain>
    </source>
</reference>
<dbReference type="Proteomes" id="UP000585474">
    <property type="component" value="Unassembled WGS sequence"/>
</dbReference>
<proteinExistence type="predicted"/>
<accession>A0A7J0EX76</accession>
<keyword evidence="2" id="KW-1185">Reference proteome</keyword>